<dbReference type="AlphaFoldDB" id="A0A078ATN3"/>
<evidence type="ECO:0000313" key="1">
    <source>
        <dbReference type="EMBL" id="CDW84208.1"/>
    </source>
</evidence>
<keyword evidence="2" id="KW-1185">Reference proteome</keyword>
<evidence type="ECO:0000313" key="2">
    <source>
        <dbReference type="Proteomes" id="UP000039865"/>
    </source>
</evidence>
<accession>A0A078ATN3</accession>
<organism evidence="1 2">
    <name type="scientific">Stylonychia lemnae</name>
    <name type="common">Ciliate</name>
    <dbReference type="NCBI Taxonomy" id="5949"/>
    <lineage>
        <taxon>Eukaryota</taxon>
        <taxon>Sar</taxon>
        <taxon>Alveolata</taxon>
        <taxon>Ciliophora</taxon>
        <taxon>Intramacronucleata</taxon>
        <taxon>Spirotrichea</taxon>
        <taxon>Stichotrichia</taxon>
        <taxon>Sporadotrichida</taxon>
        <taxon>Oxytrichidae</taxon>
        <taxon>Stylonychinae</taxon>
        <taxon>Stylonychia</taxon>
    </lineage>
</organism>
<dbReference type="InParanoid" id="A0A078ATN3"/>
<reference evidence="1 2" key="1">
    <citation type="submission" date="2014-06" db="EMBL/GenBank/DDBJ databases">
        <authorList>
            <person name="Swart Estienne"/>
        </authorList>
    </citation>
    <scope>NUCLEOTIDE SEQUENCE [LARGE SCALE GENOMIC DNA]</scope>
    <source>
        <strain evidence="1 2">130c</strain>
    </source>
</reference>
<gene>
    <name evidence="1" type="primary">Contig13583.g14494</name>
    <name evidence="1" type="ORF">STYLEM_13265</name>
</gene>
<protein>
    <submittedName>
        <fullName evidence="1">Uncharacterized protein</fullName>
    </submittedName>
</protein>
<name>A0A078ATN3_STYLE</name>
<proteinExistence type="predicted"/>
<sequence>MEDTRAPQDATYLTVHPLQLYSIDQEYKKDIVKSAFSYAFIQRINGDKHTFKCLTIVDDNQIMSPDQTENLLPRDLDTKFSDFHHETYSDHYFNWRWFQDANGKYHRVVTVEDFTEEKLPSNAGIKFKAIDLLWEGNAKEEVQYSDLNWRWYRRGKTAEFYKVVTIE</sequence>
<dbReference type="EMBL" id="CCKQ01012583">
    <property type="protein sequence ID" value="CDW84208.1"/>
    <property type="molecule type" value="Genomic_DNA"/>
</dbReference>
<dbReference type="Proteomes" id="UP000039865">
    <property type="component" value="Unassembled WGS sequence"/>
</dbReference>